<dbReference type="Gene3D" id="3.90.550.10">
    <property type="entry name" value="Spore Coat Polysaccharide Biosynthesis Protein SpsA, Chain A"/>
    <property type="match status" value="1"/>
</dbReference>
<dbReference type="EMBL" id="CAFAAQ010000161">
    <property type="protein sequence ID" value="CAB4816727.1"/>
    <property type="molecule type" value="Genomic_DNA"/>
</dbReference>
<evidence type="ECO:0000256" key="2">
    <source>
        <dbReference type="ARBA" id="ARBA00022695"/>
    </source>
</evidence>
<dbReference type="AlphaFoldDB" id="A0A6J7N8V4"/>
<dbReference type="InterPro" id="IPR034683">
    <property type="entry name" value="IspD/TarI"/>
</dbReference>
<dbReference type="InterPro" id="IPR050088">
    <property type="entry name" value="IspD/TarI_cytidylyltransf_bact"/>
</dbReference>
<proteinExistence type="predicted"/>
<dbReference type="EMBL" id="CAFBOG010000131">
    <property type="protein sequence ID" value="CAB4986484.1"/>
    <property type="molecule type" value="Genomic_DNA"/>
</dbReference>
<reference evidence="4" key="1">
    <citation type="submission" date="2020-05" db="EMBL/GenBank/DDBJ databases">
        <authorList>
            <person name="Chiriac C."/>
            <person name="Salcher M."/>
            <person name="Ghai R."/>
            <person name="Kavagutti S V."/>
        </authorList>
    </citation>
    <scope>NUCLEOTIDE SEQUENCE</scope>
</reference>
<dbReference type="SUPFAM" id="SSF53448">
    <property type="entry name" value="Nucleotide-diphospho-sugar transferases"/>
    <property type="match status" value="1"/>
</dbReference>
<keyword evidence="1" id="KW-0808">Transferase</keyword>
<dbReference type="GO" id="GO:0050518">
    <property type="term" value="F:2-C-methyl-D-erythritol 4-phosphate cytidylyltransferase activity"/>
    <property type="evidence" value="ECO:0007669"/>
    <property type="project" value="TreeGrafter"/>
</dbReference>
<dbReference type="InterPro" id="IPR018294">
    <property type="entry name" value="ISPD_synthase_CS"/>
</dbReference>
<dbReference type="PANTHER" id="PTHR32125:SF4">
    <property type="entry name" value="2-C-METHYL-D-ERYTHRITOL 4-PHOSPHATE CYTIDYLYLTRANSFERASE, CHLOROPLASTIC"/>
    <property type="match status" value="1"/>
</dbReference>
<protein>
    <submittedName>
        <fullName evidence="4">Unannotated protein</fullName>
    </submittedName>
</protein>
<sequence length="261" mass="26733">MAQAEINQEFEREGDPVPAQKNGSVWCVLLAGGSGQRFGSLKQFDSLAGVRVIDRAAQTAAAACDGVVAVLPADSLATADGQIPDATLVVAGGSTRSESVRAGLAAIPSDATVILVHDAARPLATADLFARVIAQVQSGVIAVVPAVPVVDTIRVVTTETAGPESAGSESAGPEIAGSDSAVIDRELLRAVQTPQGFQATLLRRAYDSDGEATDDAGLVQSIGARITLIAGERSNLKLTERADRIIAAALLESIDPDSQLD</sequence>
<dbReference type="PANTHER" id="PTHR32125">
    <property type="entry name" value="2-C-METHYL-D-ERYTHRITOL 4-PHOSPHATE CYTIDYLYLTRANSFERASE, CHLOROPLASTIC"/>
    <property type="match status" value="1"/>
</dbReference>
<organism evidence="4">
    <name type="scientific">freshwater metagenome</name>
    <dbReference type="NCBI Taxonomy" id="449393"/>
    <lineage>
        <taxon>unclassified sequences</taxon>
        <taxon>metagenomes</taxon>
        <taxon>ecological metagenomes</taxon>
    </lineage>
</organism>
<dbReference type="GO" id="GO:0008299">
    <property type="term" value="P:isoprenoid biosynthetic process"/>
    <property type="evidence" value="ECO:0007669"/>
    <property type="project" value="InterPro"/>
</dbReference>
<gene>
    <name evidence="3" type="ORF">UFOPK3046_01510</name>
    <name evidence="4" type="ORF">UFOPK3914_01347</name>
</gene>
<dbReference type="Pfam" id="PF01128">
    <property type="entry name" value="IspD"/>
    <property type="match status" value="1"/>
</dbReference>
<evidence type="ECO:0000313" key="3">
    <source>
        <dbReference type="EMBL" id="CAB4816727.1"/>
    </source>
</evidence>
<name>A0A6J7N8V4_9ZZZZ</name>
<keyword evidence="2" id="KW-0548">Nucleotidyltransferase</keyword>
<evidence type="ECO:0000313" key="4">
    <source>
        <dbReference type="EMBL" id="CAB4986484.1"/>
    </source>
</evidence>
<dbReference type="PROSITE" id="PS01295">
    <property type="entry name" value="ISPD"/>
    <property type="match status" value="1"/>
</dbReference>
<accession>A0A6J7N8V4</accession>
<dbReference type="InterPro" id="IPR029044">
    <property type="entry name" value="Nucleotide-diphossugar_trans"/>
</dbReference>
<evidence type="ECO:0000256" key="1">
    <source>
        <dbReference type="ARBA" id="ARBA00022679"/>
    </source>
</evidence>